<dbReference type="EMBL" id="JACJII010000001">
    <property type="protein sequence ID" value="MBA9002027.1"/>
    <property type="molecule type" value="Genomic_DNA"/>
</dbReference>
<proteinExistence type="predicted"/>
<evidence type="ECO:0000313" key="2">
    <source>
        <dbReference type="Proteomes" id="UP000539313"/>
    </source>
</evidence>
<dbReference type="RefSeq" id="WP_182704190.1">
    <property type="nucleotide sequence ID" value="NZ_JACJII010000001.1"/>
</dbReference>
<dbReference type="AlphaFoldDB" id="A0A7W3R6W4"/>
<reference evidence="1 2" key="1">
    <citation type="submission" date="2020-08" db="EMBL/GenBank/DDBJ databases">
        <title>Sequencing the genomes of 1000 actinobacteria strains.</title>
        <authorList>
            <person name="Klenk H.-P."/>
        </authorList>
    </citation>
    <scope>NUCLEOTIDE SEQUENCE [LARGE SCALE GENOMIC DNA]</scope>
    <source>
        <strain evidence="1 2">DSM 45823</strain>
    </source>
</reference>
<dbReference type="Proteomes" id="UP000539313">
    <property type="component" value="Unassembled WGS sequence"/>
</dbReference>
<accession>A0A7W3R6W4</accession>
<gene>
    <name evidence="1" type="ORF">HNR21_000909</name>
</gene>
<comment type="caution">
    <text evidence="1">The sequence shown here is derived from an EMBL/GenBank/DDBJ whole genome shotgun (WGS) entry which is preliminary data.</text>
</comment>
<sequence length="264" mass="29021">MPAPTGYPDHPEHIATMRQAIAELRGEEDAPGAGLAVLGQLVDFAECRGLYFAGGAEANLWGFGTARIVLDEPGGGFWMRLFDLAEPAGLTDEQLYRVFLAELADQQEQGRDDDCPSVLYLKAHGARDLLVHHDFVMRLFATHSPWRAEFFANTQELMRHAMIRSGLGDALFGSSPTGFTVVATLRTDDDQPVKLSMPVLEFDPDNVPIVAAPFDDAEGERIPITHLADTWEVHRATDVARDFFGPTTDEAEATRRAFRGPVIA</sequence>
<organism evidence="1 2">
    <name type="scientific">Thermomonospora cellulosilytica</name>
    <dbReference type="NCBI Taxonomy" id="1411118"/>
    <lineage>
        <taxon>Bacteria</taxon>
        <taxon>Bacillati</taxon>
        <taxon>Actinomycetota</taxon>
        <taxon>Actinomycetes</taxon>
        <taxon>Streptosporangiales</taxon>
        <taxon>Thermomonosporaceae</taxon>
        <taxon>Thermomonospora</taxon>
    </lineage>
</organism>
<evidence type="ECO:0000313" key="1">
    <source>
        <dbReference type="EMBL" id="MBA9002027.1"/>
    </source>
</evidence>
<keyword evidence="2" id="KW-1185">Reference proteome</keyword>
<name>A0A7W3R6W4_9ACTN</name>
<protein>
    <submittedName>
        <fullName evidence="1">Uncharacterized protein</fullName>
    </submittedName>
</protein>